<dbReference type="RefSeq" id="WP_186893840.1">
    <property type="nucleotide sequence ID" value="NZ_WJBE01000005.1"/>
</dbReference>
<evidence type="ECO:0000313" key="3">
    <source>
        <dbReference type="Proteomes" id="UP000622405"/>
    </source>
</evidence>
<accession>A0ABR6YVW4</accession>
<keyword evidence="1" id="KW-1133">Transmembrane helix</keyword>
<evidence type="ECO:0000256" key="1">
    <source>
        <dbReference type="SAM" id="Phobius"/>
    </source>
</evidence>
<gene>
    <name evidence="2" type="ORF">GH811_06880</name>
</gene>
<evidence type="ECO:0000313" key="2">
    <source>
        <dbReference type="EMBL" id="MBC3899336.1"/>
    </source>
</evidence>
<keyword evidence="1" id="KW-0812">Transmembrane</keyword>
<evidence type="ECO:0008006" key="4">
    <source>
        <dbReference type="Google" id="ProtNLM"/>
    </source>
</evidence>
<reference evidence="2 3" key="1">
    <citation type="journal article" date="2020" name="mSystems">
        <title>Defining Genomic and Predicted Metabolic Features of the Acetobacterium Genus.</title>
        <authorList>
            <person name="Ross D.E."/>
            <person name="Marshall C.W."/>
            <person name="Gulliver D."/>
            <person name="May H.D."/>
            <person name="Norman R.S."/>
        </authorList>
    </citation>
    <scope>NUCLEOTIDE SEQUENCE [LARGE SCALE GENOMIC DNA]</scope>
    <source>
        <strain evidence="2 3">DSM 4132</strain>
    </source>
</reference>
<name>A0ABR6YVW4_9FIRM</name>
<proteinExistence type="predicted"/>
<dbReference type="Proteomes" id="UP000622405">
    <property type="component" value="Unassembled WGS sequence"/>
</dbReference>
<comment type="caution">
    <text evidence="2">The sequence shown here is derived from an EMBL/GenBank/DDBJ whole genome shotgun (WGS) entry which is preliminary data.</text>
</comment>
<keyword evidence="1" id="KW-0472">Membrane</keyword>
<feature type="transmembrane region" description="Helical" evidence="1">
    <location>
        <begin position="74"/>
        <end position="94"/>
    </location>
</feature>
<feature type="transmembrane region" description="Helical" evidence="1">
    <location>
        <begin position="21"/>
        <end position="54"/>
    </location>
</feature>
<organism evidence="2 3">
    <name type="scientific">Acetobacterium malicum</name>
    <dbReference type="NCBI Taxonomy" id="52692"/>
    <lineage>
        <taxon>Bacteria</taxon>
        <taxon>Bacillati</taxon>
        <taxon>Bacillota</taxon>
        <taxon>Clostridia</taxon>
        <taxon>Eubacteriales</taxon>
        <taxon>Eubacteriaceae</taxon>
        <taxon>Acetobacterium</taxon>
    </lineage>
</organism>
<keyword evidence="3" id="KW-1185">Reference proteome</keyword>
<sequence length="105" mass="11994">MLSYLLLRNFAFNDAKYKTKFLFYILSVTPTIIIGARGIILYLFCLVATPLINLFSNINYAIKPDIFAIVQTDILPDGLLFVALLPLEFLVFIFSRRKKPILSVC</sequence>
<dbReference type="EMBL" id="WJBE01000005">
    <property type="protein sequence ID" value="MBC3899336.1"/>
    <property type="molecule type" value="Genomic_DNA"/>
</dbReference>
<protein>
    <recommendedName>
        <fullName evidence="4">Lycopene cyclase domain-containing protein</fullName>
    </recommendedName>
</protein>